<keyword evidence="1" id="KW-0255">Endonuclease</keyword>
<proteinExistence type="predicted"/>
<reference evidence="2" key="1">
    <citation type="journal article" date="2014" name="Stand. Genomic Sci.">
        <title>Genome sequence of the exopolysaccharide-producing Salipiger mucosus type strain (DSM 16094(T)), a moderately halophilic member of the Roseobacter clade.</title>
        <authorList>
            <person name="Riedel T."/>
            <person name="Spring S."/>
            <person name="Fiebig A."/>
            <person name="Petersen J."/>
            <person name="Kyrpides N.C."/>
            <person name="Goker M."/>
            <person name="Klenk H.P."/>
        </authorList>
    </citation>
    <scope>NUCLEOTIDE SEQUENCE [LARGE SCALE GENOMIC DNA]</scope>
    <source>
        <strain evidence="2">DSM 16094</strain>
    </source>
</reference>
<dbReference type="eggNOG" id="ENOG502Z8ZA">
    <property type="taxonomic scope" value="Bacteria"/>
</dbReference>
<organism evidence="1 2">
    <name type="scientific">Salipiger mucosus DSM 16094</name>
    <dbReference type="NCBI Taxonomy" id="1123237"/>
    <lineage>
        <taxon>Bacteria</taxon>
        <taxon>Pseudomonadati</taxon>
        <taxon>Pseudomonadota</taxon>
        <taxon>Alphaproteobacteria</taxon>
        <taxon>Rhodobacterales</taxon>
        <taxon>Roseobacteraceae</taxon>
        <taxon>Salipiger</taxon>
    </lineage>
</organism>
<keyword evidence="2" id="KW-1185">Reference proteome</keyword>
<dbReference type="REBASE" id="94820">
    <property type="entry name" value="Smu16094ORF1665P"/>
</dbReference>
<dbReference type="AlphaFoldDB" id="S9S0X7"/>
<comment type="caution">
    <text evidence="1">The sequence shown here is derived from an EMBL/GenBank/DDBJ whole genome shotgun (WGS) entry which is preliminary data.</text>
</comment>
<protein>
    <submittedName>
        <fullName evidence="1">Restriction endonuclease R XbaI</fullName>
    </submittedName>
</protein>
<dbReference type="GO" id="GO:0004519">
    <property type="term" value="F:endonuclease activity"/>
    <property type="evidence" value="ECO:0007669"/>
    <property type="project" value="UniProtKB-KW"/>
</dbReference>
<dbReference type="Proteomes" id="UP000015347">
    <property type="component" value="Unassembled WGS sequence"/>
</dbReference>
<keyword evidence="1" id="KW-0540">Nuclease</keyword>
<dbReference type="EMBL" id="APVH01000013">
    <property type="protein sequence ID" value="EPX83890.1"/>
    <property type="molecule type" value="Genomic_DNA"/>
</dbReference>
<dbReference type="Pfam" id="PF09499">
    <property type="entry name" value="RE_ApaLI"/>
    <property type="match status" value="1"/>
</dbReference>
<dbReference type="HOGENOM" id="CLU_125497_0_0_5"/>
<sequence>MAFAALGVSAEDATNIDLHQSISRLVYRHTGTMMEEVARHCLQRAFPGAGRALIPNTVGDSPKKFEIDCLVEDTDAIEIKWRDATTDGDHVRKEAQRVEATRDAGYTPVRLMFFEPKRPSAIRIQKNLAAHYRGVGGSYHKGDDAFRFIREQTGIDLRTILQEQPTVH</sequence>
<keyword evidence="1" id="KW-0378">Hydrolase</keyword>
<dbReference type="InterPro" id="IPR019036">
    <property type="entry name" value="Restrct_endonuc_II_ApaLI"/>
</dbReference>
<evidence type="ECO:0000313" key="1">
    <source>
        <dbReference type="EMBL" id="EPX83890.1"/>
    </source>
</evidence>
<name>S9S0X7_9RHOB</name>
<accession>S9S0X7</accession>
<evidence type="ECO:0000313" key="2">
    <source>
        <dbReference type="Proteomes" id="UP000015347"/>
    </source>
</evidence>
<gene>
    <name evidence="1" type="ORF">Salmuc_01665</name>
</gene>